<dbReference type="PANTHER" id="PTHR31286">
    <property type="entry name" value="GLYCINE-RICH CELL WALL STRUCTURAL PROTEIN 1.8-LIKE"/>
    <property type="match status" value="1"/>
</dbReference>
<feature type="compositionally biased region" description="Polar residues" evidence="1">
    <location>
        <begin position="27"/>
        <end position="36"/>
    </location>
</feature>
<organism evidence="4">
    <name type="scientific">Sesamum radiatum</name>
    <name type="common">Black benniseed</name>
    <dbReference type="NCBI Taxonomy" id="300843"/>
    <lineage>
        <taxon>Eukaryota</taxon>
        <taxon>Viridiplantae</taxon>
        <taxon>Streptophyta</taxon>
        <taxon>Embryophyta</taxon>
        <taxon>Tracheophyta</taxon>
        <taxon>Spermatophyta</taxon>
        <taxon>Magnoliopsida</taxon>
        <taxon>eudicotyledons</taxon>
        <taxon>Gunneridae</taxon>
        <taxon>Pentapetalae</taxon>
        <taxon>asterids</taxon>
        <taxon>lamiids</taxon>
        <taxon>Lamiales</taxon>
        <taxon>Pedaliaceae</taxon>
        <taxon>Sesamum</taxon>
    </lineage>
</organism>
<dbReference type="GO" id="GO:0003824">
    <property type="term" value="F:catalytic activity"/>
    <property type="evidence" value="ECO:0007669"/>
    <property type="project" value="InterPro"/>
</dbReference>
<feature type="compositionally biased region" description="Polar residues" evidence="1">
    <location>
        <begin position="412"/>
        <end position="424"/>
    </location>
</feature>
<evidence type="ECO:0000256" key="1">
    <source>
        <dbReference type="SAM" id="MobiDB-lite"/>
    </source>
</evidence>
<protein>
    <recommendedName>
        <fullName evidence="5">DUF4283 domain-containing protein</fullName>
    </recommendedName>
</protein>
<reference evidence="4" key="1">
    <citation type="submission" date="2020-06" db="EMBL/GenBank/DDBJ databases">
        <authorList>
            <person name="Li T."/>
            <person name="Hu X."/>
            <person name="Zhang T."/>
            <person name="Song X."/>
            <person name="Zhang H."/>
            <person name="Dai N."/>
            <person name="Sheng W."/>
            <person name="Hou X."/>
            <person name="Wei L."/>
        </authorList>
    </citation>
    <scope>NUCLEOTIDE SEQUENCE</scope>
    <source>
        <strain evidence="4">G02</strain>
        <tissue evidence="4">Leaf</tissue>
    </source>
</reference>
<dbReference type="PANTHER" id="PTHR31286:SF179">
    <property type="entry name" value="RNASE H TYPE-1 DOMAIN-CONTAINING PROTEIN"/>
    <property type="match status" value="1"/>
</dbReference>
<evidence type="ECO:0000313" key="4">
    <source>
        <dbReference type="EMBL" id="KAL0292123.1"/>
    </source>
</evidence>
<dbReference type="InterPro" id="IPR036691">
    <property type="entry name" value="Endo/exonu/phosph_ase_sf"/>
</dbReference>
<dbReference type="EMBL" id="JACGWJ010000462">
    <property type="protein sequence ID" value="KAL0292123.1"/>
    <property type="molecule type" value="Genomic_DNA"/>
</dbReference>
<accession>A0AAW2JD27</accession>
<feature type="domain" description="DUF4283" evidence="3">
    <location>
        <begin position="140"/>
        <end position="221"/>
    </location>
</feature>
<feature type="compositionally biased region" description="Basic and acidic residues" evidence="1">
    <location>
        <begin position="1"/>
        <end position="11"/>
    </location>
</feature>
<feature type="compositionally biased region" description="Basic and acidic residues" evidence="1">
    <location>
        <begin position="425"/>
        <end position="439"/>
    </location>
</feature>
<feature type="region of interest" description="Disordered" evidence="1">
    <location>
        <begin position="1"/>
        <end position="81"/>
    </location>
</feature>
<reference evidence="4" key="2">
    <citation type="journal article" date="2024" name="Plant">
        <title>Genomic evolution and insights into agronomic trait innovations of Sesamum species.</title>
        <authorList>
            <person name="Miao H."/>
            <person name="Wang L."/>
            <person name="Qu L."/>
            <person name="Liu H."/>
            <person name="Sun Y."/>
            <person name="Le M."/>
            <person name="Wang Q."/>
            <person name="Wei S."/>
            <person name="Zheng Y."/>
            <person name="Lin W."/>
            <person name="Duan Y."/>
            <person name="Cao H."/>
            <person name="Xiong S."/>
            <person name="Wang X."/>
            <person name="Wei L."/>
            <person name="Li C."/>
            <person name="Ma Q."/>
            <person name="Ju M."/>
            <person name="Zhao R."/>
            <person name="Li G."/>
            <person name="Mu C."/>
            <person name="Tian Q."/>
            <person name="Mei H."/>
            <person name="Zhang T."/>
            <person name="Gao T."/>
            <person name="Zhang H."/>
        </authorList>
    </citation>
    <scope>NUCLEOTIDE SEQUENCE</scope>
    <source>
        <strain evidence="4">G02</strain>
    </source>
</reference>
<evidence type="ECO:0008006" key="5">
    <source>
        <dbReference type="Google" id="ProtNLM"/>
    </source>
</evidence>
<evidence type="ECO:0000259" key="3">
    <source>
        <dbReference type="Pfam" id="PF14111"/>
    </source>
</evidence>
<dbReference type="Pfam" id="PF14111">
    <property type="entry name" value="DUF4283"/>
    <property type="match status" value="1"/>
</dbReference>
<dbReference type="AlphaFoldDB" id="A0AAW2JD27"/>
<evidence type="ECO:0000259" key="2">
    <source>
        <dbReference type="Pfam" id="PF03372"/>
    </source>
</evidence>
<proteinExistence type="predicted"/>
<name>A0AAW2JD27_SESRA</name>
<gene>
    <name evidence="4" type="ORF">Sradi_7001700</name>
</gene>
<dbReference type="Gene3D" id="3.60.10.10">
    <property type="entry name" value="Endonuclease/exonuclease/phosphatase"/>
    <property type="match status" value="1"/>
</dbReference>
<dbReference type="SUPFAM" id="SSF56219">
    <property type="entry name" value="DNase I-like"/>
    <property type="match status" value="1"/>
</dbReference>
<feature type="compositionally biased region" description="Polar residues" evidence="1">
    <location>
        <begin position="47"/>
        <end position="79"/>
    </location>
</feature>
<dbReference type="Pfam" id="PF03372">
    <property type="entry name" value="Exo_endo_phos"/>
    <property type="match status" value="1"/>
</dbReference>
<feature type="region of interest" description="Disordered" evidence="1">
    <location>
        <begin position="396"/>
        <end position="445"/>
    </location>
</feature>
<sequence>MEEQHQSDRNSMENASIGSELGIVQPQEMNPPNLNSDDFPPLCNQPARVNSPQSTRAVNLQQPEPQNSPTTDPPQTVNLPQAPKSFVDAVNSQSNTSSFPRVRQHSYLAGAPPPTIGVRTESQGLPKIQFSVEETARLSEHFKFAIVGKFSHGFPPYRNMHRLLSTLKLQGPFTVTMITNRHVLINLKNEEDFTKLWIQRLWHIDGFPMRTFKWTPSFRPQHESSLAPVWIRFPILPAHLFHKDTLHVLASLVGTPLKLDEPTLFQSRLNAARVCVEVDLANKLVEKIAIGIGEEEIVQEVIFENLPKYCMLCKHIGHEAQHCYTKGNAPKPQRFAHQQKGKAKIAPRQNARGAEHVENVIFEIGEPSNSKRKDNVAFPIGIESKNNFTVLSLEEAADNSGRGPENDLVGRNVNTETTGAATTSRQKESDIAETPRWENNDSTMGVQGEKHCNVEGENLEPDQIQNHGPIDASVKSKDTSLQHAVANHESPAPLSPCLSVFNIPIANVTVKRSYNTSAFNATVGDMDIVGDVNVVEHCEGVAMEAPLTIPPAPNPFDVLHYEDEIEGTGAENDVSEEVHSVRYQPCTLNQAKQARSGSDLYLDTESEFSHHDHETDEVEQISDQASEEVRSVSSASSLEDCLIRSKHKRTNSVGEVSQPDLMPQSFLCTWVYAKHTRAERRELWDALRNIDQGVEPWLLGGDFNTVLYTSERKGGASPKIRTMEDFGDMMLDCGLQDAGFEGTQFTWSRNRLWQRLDRFIYSHIWNQEFPFTRIQHLTRNVSDHCPLLLSVYQDGRTGPAPFRFQNMWTKHHTFKDCVSTSWQQPINGRGMFKLQQKLYRLKAALKKWNFEVFGNIFQNITKAEQNIKIAEQAYDANPSEANLIAMNRATAELTFALSVEECYWKQKAACRWLEEGEKNKILSFARQKKEEEITYL</sequence>
<dbReference type="InterPro" id="IPR005135">
    <property type="entry name" value="Endo/exonuclease/phosphatase"/>
</dbReference>
<comment type="caution">
    <text evidence="4">The sequence shown here is derived from an EMBL/GenBank/DDBJ whole genome shotgun (WGS) entry which is preliminary data.</text>
</comment>
<feature type="domain" description="Endonuclease/exonuclease/phosphatase" evidence="2">
    <location>
        <begin position="669"/>
        <end position="784"/>
    </location>
</feature>
<dbReference type="InterPro" id="IPR025558">
    <property type="entry name" value="DUF4283"/>
</dbReference>
<dbReference type="InterPro" id="IPR040256">
    <property type="entry name" value="At4g02000-like"/>
</dbReference>